<keyword evidence="3" id="KW-1185">Reference proteome</keyword>
<dbReference type="Gene3D" id="3.20.20.370">
    <property type="entry name" value="Glycoside hydrolase/deacetylase"/>
    <property type="match status" value="1"/>
</dbReference>
<protein>
    <submittedName>
        <fullName evidence="2">Polysaccharide deacetylase</fullName>
    </submittedName>
</protein>
<dbReference type="GO" id="GO:0016810">
    <property type="term" value="F:hydrolase activity, acting on carbon-nitrogen (but not peptide) bonds"/>
    <property type="evidence" value="ECO:0007669"/>
    <property type="project" value="InterPro"/>
</dbReference>
<evidence type="ECO:0000313" key="3">
    <source>
        <dbReference type="Proteomes" id="UP000318384"/>
    </source>
</evidence>
<dbReference type="InterPro" id="IPR002509">
    <property type="entry name" value="NODB_dom"/>
</dbReference>
<dbReference type="RefSeq" id="WP_145171410.1">
    <property type="nucleotide sequence ID" value="NZ_CP037422.1"/>
</dbReference>
<dbReference type="Pfam" id="PF01522">
    <property type="entry name" value="Polysacc_deac_1"/>
    <property type="match status" value="1"/>
</dbReference>
<organism evidence="2 3">
    <name type="scientific">Gimesia aquarii</name>
    <dbReference type="NCBI Taxonomy" id="2527964"/>
    <lineage>
        <taxon>Bacteria</taxon>
        <taxon>Pseudomonadati</taxon>
        <taxon>Planctomycetota</taxon>
        <taxon>Planctomycetia</taxon>
        <taxon>Planctomycetales</taxon>
        <taxon>Planctomycetaceae</taxon>
        <taxon>Gimesia</taxon>
    </lineage>
</organism>
<dbReference type="GO" id="GO:0005975">
    <property type="term" value="P:carbohydrate metabolic process"/>
    <property type="evidence" value="ECO:0007669"/>
    <property type="project" value="InterPro"/>
</dbReference>
<evidence type="ECO:0000259" key="1">
    <source>
        <dbReference type="Pfam" id="PF01522"/>
    </source>
</evidence>
<proteinExistence type="predicted"/>
<sequence>MNQYLGQSSKSKQSQTTISRRQFLSSSVATVAGLSMVSRLVADEEKTDLATNASKALIAISYDLEMSAGYPIKGKPRNAYPWDHQKGNLNDETKQYTVESCRIVKEAGGVLHSFLVGQVLEHKNVDWLKQIIQAGHPIGNHTYDHVRITAKNPNDIQYRFQRAPWLIKGKTPAEVISENIRLCELAMQQRLGIKPAGFRTPYAFANGIADRVDLQEMLLSLGYTWISSQYRGPSNVNHKNPTKADFDAFIATHKQHQPYVYPTGLIEVPFSPPMDVGAFRARSWKLDDFLQLIEKSVLWAIENRATYDFGVHPSVMYVEDPEFKTIKLICNLVKTAGDRAAIVDLGTFARRARQQYEKQNQKRAQQKSVNNEKCL</sequence>
<dbReference type="Proteomes" id="UP000318384">
    <property type="component" value="Chromosome"/>
</dbReference>
<feature type="domain" description="NodB homology" evidence="1">
    <location>
        <begin position="91"/>
        <end position="206"/>
    </location>
</feature>
<dbReference type="OrthoDB" id="9806342at2"/>
<name>A0A517WQB8_9PLAN</name>
<dbReference type="EMBL" id="CP037422">
    <property type="protein sequence ID" value="QDU07455.1"/>
    <property type="molecule type" value="Genomic_DNA"/>
</dbReference>
<dbReference type="AlphaFoldDB" id="A0A517WQB8"/>
<gene>
    <name evidence="2" type="ORF">V202x_08100</name>
</gene>
<reference evidence="2 3" key="1">
    <citation type="submission" date="2019-03" db="EMBL/GenBank/DDBJ databases">
        <title>Deep-cultivation of Planctomycetes and their phenomic and genomic characterization uncovers novel biology.</title>
        <authorList>
            <person name="Wiegand S."/>
            <person name="Jogler M."/>
            <person name="Boedeker C."/>
            <person name="Pinto D."/>
            <person name="Vollmers J."/>
            <person name="Rivas-Marin E."/>
            <person name="Kohn T."/>
            <person name="Peeters S.H."/>
            <person name="Heuer A."/>
            <person name="Rast P."/>
            <person name="Oberbeckmann S."/>
            <person name="Bunk B."/>
            <person name="Jeske O."/>
            <person name="Meyerdierks A."/>
            <person name="Storesund J.E."/>
            <person name="Kallscheuer N."/>
            <person name="Luecker S."/>
            <person name="Lage O.M."/>
            <person name="Pohl T."/>
            <person name="Merkel B.J."/>
            <person name="Hornburger P."/>
            <person name="Mueller R.-W."/>
            <person name="Bruemmer F."/>
            <person name="Labrenz M."/>
            <person name="Spormann A.M."/>
            <person name="Op den Camp H."/>
            <person name="Overmann J."/>
            <person name="Amann R."/>
            <person name="Jetten M.S.M."/>
            <person name="Mascher T."/>
            <person name="Medema M.H."/>
            <person name="Devos D.P."/>
            <person name="Kaster A.-K."/>
            <person name="Ovreas L."/>
            <person name="Rohde M."/>
            <person name="Galperin M.Y."/>
            <person name="Jogler C."/>
        </authorList>
    </citation>
    <scope>NUCLEOTIDE SEQUENCE [LARGE SCALE GENOMIC DNA]</scope>
    <source>
        <strain evidence="2 3">V202</strain>
    </source>
</reference>
<dbReference type="SUPFAM" id="SSF88713">
    <property type="entry name" value="Glycoside hydrolase/deacetylase"/>
    <property type="match status" value="1"/>
</dbReference>
<accession>A0A517WQB8</accession>
<evidence type="ECO:0000313" key="2">
    <source>
        <dbReference type="EMBL" id="QDU07455.1"/>
    </source>
</evidence>
<dbReference type="InterPro" id="IPR011330">
    <property type="entry name" value="Glyco_hydro/deAcase_b/a-brl"/>
</dbReference>